<accession>A0ABY9P5U5</accession>
<gene>
    <name evidence="1" type="ORF">RDV84_16160</name>
</gene>
<protein>
    <submittedName>
        <fullName evidence="1">Uncharacterized protein</fullName>
    </submittedName>
</protein>
<dbReference type="EMBL" id="CP133568">
    <property type="protein sequence ID" value="WMT01511.1"/>
    <property type="molecule type" value="Genomic_DNA"/>
</dbReference>
<evidence type="ECO:0000313" key="2">
    <source>
        <dbReference type="Proteomes" id="UP001229313"/>
    </source>
</evidence>
<keyword evidence="2" id="KW-1185">Reference proteome</keyword>
<organism evidence="1 2">
    <name type="scientific">Lysobacter yananisis</name>
    <dbReference type="NCBI Taxonomy" id="1003114"/>
    <lineage>
        <taxon>Bacteria</taxon>
        <taxon>Pseudomonadati</taxon>
        <taxon>Pseudomonadota</taxon>
        <taxon>Gammaproteobacteria</taxon>
        <taxon>Lysobacterales</taxon>
        <taxon>Lysobacteraceae</taxon>
        <taxon>Lysobacter</taxon>
    </lineage>
</organism>
<sequence length="45" mass="5166">MRSEFFCRDFGAIRTGLDLQAFSRADAPAVLRAWIFCAKKFLPEL</sequence>
<dbReference type="Proteomes" id="UP001229313">
    <property type="component" value="Chromosome"/>
</dbReference>
<proteinExistence type="predicted"/>
<dbReference type="RefSeq" id="WP_309150915.1">
    <property type="nucleotide sequence ID" value="NZ_CP133568.1"/>
</dbReference>
<reference evidence="1 2" key="1">
    <citation type="submission" date="2023-08" db="EMBL/GenBank/DDBJ databases">
        <title>The whole genome sequence of Lysobacter yananisis.</title>
        <authorList>
            <person name="Sun H."/>
        </authorList>
    </citation>
    <scope>NUCLEOTIDE SEQUENCE [LARGE SCALE GENOMIC DNA]</scope>
    <source>
        <strain evidence="1 2">SNNU513</strain>
    </source>
</reference>
<evidence type="ECO:0000313" key="1">
    <source>
        <dbReference type="EMBL" id="WMT01511.1"/>
    </source>
</evidence>
<name>A0ABY9P5U5_9GAMM</name>